<keyword evidence="5" id="KW-0479">Metal-binding</keyword>
<keyword evidence="9" id="KW-0862">Zinc</keyword>
<dbReference type="Gene3D" id="3.30.40.10">
    <property type="entry name" value="Zinc/RING finger domain, C3HC4 (zinc finger)"/>
    <property type="match status" value="1"/>
</dbReference>
<evidence type="ECO:0000256" key="7">
    <source>
        <dbReference type="ARBA" id="ARBA00022771"/>
    </source>
</evidence>
<keyword evidence="6" id="KW-0677">Repeat</keyword>
<dbReference type="CDD" id="cd22584">
    <property type="entry name" value="Rcat_RBR_unk"/>
    <property type="match status" value="1"/>
</dbReference>
<evidence type="ECO:0000313" key="15">
    <source>
        <dbReference type="EMBL" id="KLO17272.1"/>
    </source>
</evidence>
<dbReference type="Proteomes" id="UP000053477">
    <property type="component" value="Unassembled WGS sequence"/>
</dbReference>
<evidence type="ECO:0000259" key="13">
    <source>
        <dbReference type="PROSITE" id="PS50089"/>
    </source>
</evidence>
<dbReference type="SUPFAM" id="SSF57850">
    <property type="entry name" value="RING/U-box"/>
    <property type="match status" value="2"/>
</dbReference>
<evidence type="ECO:0000256" key="12">
    <source>
        <dbReference type="SAM" id="MobiDB-lite"/>
    </source>
</evidence>
<dbReference type="EMBL" id="KQ085906">
    <property type="protein sequence ID" value="KLO17272.1"/>
    <property type="molecule type" value="Genomic_DNA"/>
</dbReference>
<comment type="pathway">
    <text evidence="2">Protein modification; protein ubiquitination.</text>
</comment>
<dbReference type="Pfam" id="PF22605">
    <property type="entry name" value="IBR_2"/>
    <property type="match status" value="1"/>
</dbReference>
<name>A0A0H2S068_9AGAM</name>
<dbReference type="PROSITE" id="PS50089">
    <property type="entry name" value="ZF_RING_2"/>
    <property type="match status" value="1"/>
</dbReference>
<feature type="domain" description="RING-type" evidence="13">
    <location>
        <begin position="369"/>
        <end position="417"/>
    </location>
</feature>
<sequence>MDDKVQVVCFPGLSQYSAEGPSACGLIAMNCVRNVLSVESEGKMGMNLLKELLRRETVSNILSICEFWKSPDHLATEEIHRTPLFDASLHLLCSAYGRSTYKKFERMIRQLDQFVKSSKSGRSCAVVITRPPEIVVCFKLFPEKGDELQDIYVVFDSHPRKLHQEGAAFVISTSPTQTAKYLAEIFPLEQNLTNTASSPTALRWQAQLLEHVSGDFFEHSGRDLHMSVDAERAMMDASCKILKLKIEHAVLNSECDSLKRENKRLNDEAEFSEIQRRELSNEESQFYPISPQTIVRDKGNKKVNNSSFLESSPGASGSGSRDAGRHSPQCPNDPRIAVIPMRSQSFDIPPELLSTQFEALKTTYATYECGVCFDEFSRDSIILMDGCSHPFCHTCARSHVKTKIGEHRYPILCPSCTSDGDGRGSASGAEALVIQLGISEEDYAIYMEMQLADFSILIHCRRCRRGAFVDREEYNETNALECPLPNCSFTWCKNCQQEVQPESDPPHSCDGTNELQHLIQRRGWRLCPGCQTPTEKNGGCNHMTCISPGCNTHFCYKCGQLVIRSAIRSEVQRALERHYGRCELFNPGEAQ</sequence>
<dbReference type="PROSITE" id="PS00518">
    <property type="entry name" value="ZF_RING_1"/>
    <property type="match status" value="1"/>
</dbReference>
<evidence type="ECO:0000313" key="16">
    <source>
        <dbReference type="Proteomes" id="UP000053477"/>
    </source>
</evidence>
<evidence type="ECO:0000256" key="5">
    <source>
        <dbReference type="ARBA" id="ARBA00022723"/>
    </source>
</evidence>
<proteinExistence type="predicted"/>
<evidence type="ECO:0000256" key="4">
    <source>
        <dbReference type="ARBA" id="ARBA00022679"/>
    </source>
</evidence>
<dbReference type="OrthoDB" id="1431934at2759"/>
<dbReference type="SMART" id="SM00184">
    <property type="entry name" value="RING"/>
    <property type="match status" value="1"/>
</dbReference>
<evidence type="ECO:0000256" key="10">
    <source>
        <dbReference type="PROSITE-ProRule" id="PRU00175"/>
    </source>
</evidence>
<evidence type="ECO:0000256" key="8">
    <source>
        <dbReference type="ARBA" id="ARBA00022786"/>
    </source>
</evidence>
<dbReference type="InParanoid" id="A0A0H2S068"/>
<protein>
    <recommendedName>
        <fullName evidence="3">RBR-type E3 ubiquitin transferase</fullName>
        <ecNumber evidence="3">2.3.2.31</ecNumber>
    </recommendedName>
</protein>
<keyword evidence="7 10" id="KW-0863">Zinc-finger</keyword>
<dbReference type="InterPro" id="IPR031127">
    <property type="entry name" value="E3_UB_ligase_RBR"/>
</dbReference>
<dbReference type="PROSITE" id="PS51873">
    <property type="entry name" value="TRIAD"/>
    <property type="match status" value="1"/>
</dbReference>
<dbReference type="STRING" id="27342.A0A0H2S068"/>
<evidence type="ECO:0000259" key="14">
    <source>
        <dbReference type="PROSITE" id="PS51873"/>
    </source>
</evidence>
<evidence type="ECO:0000256" key="1">
    <source>
        <dbReference type="ARBA" id="ARBA00001798"/>
    </source>
</evidence>
<feature type="compositionally biased region" description="Low complexity" evidence="12">
    <location>
        <begin position="311"/>
        <end position="321"/>
    </location>
</feature>
<dbReference type="InterPro" id="IPR044066">
    <property type="entry name" value="TRIAD_supradom"/>
</dbReference>
<reference evidence="15 16" key="1">
    <citation type="submission" date="2015-04" db="EMBL/GenBank/DDBJ databases">
        <title>Complete genome sequence of Schizopora paradoxa KUC8140, a cosmopolitan wood degrader in East Asia.</title>
        <authorList>
            <consortium name="DOE Joint Genome Institute"/>
            <person name="Min B."/>
            <person name="Park H."/>
            <person name="Jang Y."/>
            <person name="Kim J.-J."/>
            <person name="Kim K.H."/>
            <person name="Pangilinan J."/>
            <person name="Lipzen A."/>
            <person name="Riley R."/>
            <person name="Grigoriev I.V."/>
            <person name="Spatafora J.W."/>
            <person name="Choi I.-G."/>
        </authorList>
    </citation>
    <scope>NUCLEOTIDE SEQUENCE [LARGE SCALE GENOMIC DNA]</scope>
    <source>
        <strain evidence="15 16">KUC8140</strain>
    </source>
</reference>
<dbReference type="AlphaFoldDB" id="A0A0H2S068"/>
<dbReference type="InterPro" id="IPR013083">
    <property type="entry name" value="Znf_RING/FYVE/PHD"/>
</dbReference>
<feature type="coiled-coil region" evidence="11">
    <location>
        <begin position="241"/>
        <end position="282"/>
    </location>
</feature>
<evidence type="ECO:0000256" key="6">
    <source>
        <dbReference type="ARBA" id="ARBA00022737"/>
    </source>
</evidence>
<dbReference type="InterPro" id="IPR001841">
    <property type="entry name" value="Znf_RING"/>
</dbReference>
<keyword evidence="4" id="KW-0808">Transferase</keyword>
<evidence type="ECO:0000256" key="2">
    <source>
        <dbReference type="ARBA" id="ARBA00004906"/>
    </source>
</evidence>
<keyword evidence="8" id="KW-0833">Ubl conjugation pathway</keyword>
<accession>A0A0H2S068</accession>
<keyword evidence="11" id="KW-0175">Coiled coil</keyword>
<dbReference type="EC" id="2.3.2.31" evidence="3"/>
<dbReference type="PANTHER" id="PTHR11685">
    <property type="entry name" value="RBR FAMILY RING FINGER AND IBR DOMAIN-CONTAINING"/>
    <property type="match status" value="1"/>
</dbReference>
<organism evidence="15 16">
    <name type="scientific">Schizopora paradoxa</name>
    <dbReference type="NCBI Taxonomy" id="27342"/>
    <lineage>
        <taxon>Eukaryota</taxon>
        <taxon>Fungi</taxon>
        <taxon>Dikarya</taxon>
        <taxon>Basidiomycota</taxon>
        <taxon>Agaricomycotina</taxon>
        <taxon>Agaricomycetes</taxon>
        <taxon>Hymenochaetales</taxon>
        <taxon>Schizoporaceae</taxon>
        <taxon>Schizopora</taxon>
    </lineage>
</organism>
<evidence type="ECO:0000256" key="9">
    <source>
        <dbReference type="ARBA" id="ARBA00022833"/>
    </source>
</evidence>
<evidence type="ECO:0000256" key="3">
    <source>
        <dbReference type="ARBA" id="ARBA00012251"/>
    </source>
</evidence>
<comment type="catalytic activity">
    <reaction evidence="1">
        <text>[E2 ubiquitin-conjugating enzyme]-S-ubiquitinyl-L-cysteine + [acceptor protein]-L-lysine = [E2 ubiquitin-conjugating enzyme]-L-cysteine + [acceptor protein]-N(6)-ubiquitinyl-L-lysine.</text>
        <dbReference type="EC" id="2.3.2.31"/>
    </reaction>
</comment>
<gene>
    <name evidence="15" type="ORF">SCHPADRAFT_868310</name>
</gene>
<dbReference type="GO" id="GO:0016567">
    <property type="term" value="P:protein ubiquitination"/>
    <property type="evidence" value="ECO:0007669"/>
    <property type="project" value="InterPro"/>
</dbReference>
<keyword evidence="16" id="KW-1185">Reference proteome</keyword>
<dbReference type="GO" id="GO:0008270">
    <property type="term" value="F:zinc ion binding"/>
    <property type="evidence" value="ECO:0007669"/>
    <property type="project" value="UniProtKB-KW"/>
</dbReference>
<dbReference type="Gene3D" id="1.20.120.1750">
    <property type="match status" value="1"/>
</dbReference>
<evidence type="ECO:0000256" key="11">
    <source>
        <dbReference type="SAM" id="Coils"/>
    </source>
</evidence>
<feature type="region of interest" description="Disordered" evidence="12">
    <location>
        <begin position="303"/>
        <end position="334"/>
    </location>
</feature>
<feature type="domain" description="RING-type" evidence="14">
    <location>
        <begin position="365"/>
        <end position="578"/>
    </location>
</feature>
<dbReference type="InterPro" id="IPR017907">
    <property type="entry name" value="Znf_RING_CS"/>
</dbReference>
<dbReference type="InterPro" id="IPR054694">
    <property type="entry name" value="Parkin-like_IBR"/>
</dbReference>
<dbReference type="GO" id="GO:0061630">
    <property type="term" value="F:ubiquitin protein ligase activity"/>
    <property type="evidence" value="ECO:0007669"/>
    <property type="project" value="UniProtKB-EC"/>
</dbReference>